<dbReference type="InterPro" id="IPR050266">
    <property type="entry name" value="AB_hydrolase_sf"/>
</dbReference>
<dbReference type="InterPro" id="IPR026968">
    <property type="entry name" value="PcaD/CatD"/>
</dbReference>
<protein>
    <submittedName>
        <fullName evidence="2">3-oxoadipate enol-lactonase</fullName>
        <ecNumber evidence="2">3.1.1.24</ecNumber>
    </submittedName>
</protein>
<organism evidence="2 3">
    <name type="scientific">Corynebacterium lemuris</name>
    <dbReference type="NCBI Taxonomy" id="1859292"/>
    <lineage>
        <taxon>Bacteria</taxon>
        <taxon>Bacillati</taxon>
        <taxon>Actinomycetota</taxon>
        <taxon>Actinomycetes</taxon>
        <taxon>Mycobacteriales</taxon>
        <taxon>Corynebacteriaceae</taxon>
        <taxon>Corynebacterium</taxon>
    </lineage>
</organism>
<keyword evidence="2" id="KW-0378">Hydrolase</keyword>
<proteinExistence type="predicted"/>
<gene>
    <name evidence="2" type="primary">pcaD</name>
    <name evidence="2" type="ORF">NYP18_11245</name>
</gene>
<dbReference type="EC" id="3.1.1.24" evidence="2"/>
<dbReference type="Proteomes" id="UP001205965">
    <property type="component" value="Unassembled WGS sequence"/>
</dbReference>
<keyword evidence="3" id="KW-1185">Reference proteome</keyword>
<name>A0ABT2FYC0_9CORY</name>
<feature type="domain" description="AB hydrolase-1" evidence="1">
    <location>
        <begin position="16"/>
        <end position="241"/>
    </location>
</feature>
<evidence type="ECO:0000313" key="3">
    <source>
        <dbReference type="Proteomes" id="UP001205965"/>
    </source>
</evidence>
<dbReference type="InterPro" id="IPR000073">
    <property type="entry name" value="AB_hydrolase_1"/>
</dbReference>
<dbReference type="InterPro" id="IPR029058">
    <property type="entry name" value="AB_hydrolase_fold"/>
</dbReference>
<dbReference type="RefSeq" id="WP_259428291.1">
    <property type="nucleotide sequence ID" value="NZ_JANWTC010000008.1"/>
</dbReference>
<dbReference type="PANTHER" id="PTHR43798">
    <property type="entry name" value="MONOACYLGLYCEROL LIPASE"/>
    <property type="match status" value="1"/>
</dbReference>
<comment type="caution">
    <text evidence="2">The sequence shown here is derived from an EMBL/GenBank/DDBJ whole genome shotgun (WGS) entry which is preliminary data.</text>
</comment>
<sequence>MILHHVEYGTEHGGEPIVFLGSIASTTDMWLPQLDALSSTHRVIALDHRGHGHSPDPEVSPGETTFDHLAADVLETLDSLGVDKFAVVGLSLGGALAQYLTATSQRVTRAAYLCTAAYFGGPEKWDPRSVLTRAEGMEPMADGVIGLWFTDQFRAENPATTAAYRNMVTSTRGVGYASCSDALATWDFKDRLKDITVPVLVLAGTEDESTPPAALHTIADGVTGEATYVEVSPGAHVPTVESPGQVNQALVEFFN</sequence>
<dbReference type="Pfam" id="PF00561">
    <property type="entry name" value="Abhydrolase_1"/>
    <property type="match status" value="1"/>
</dbReference>
<dbReference type="GO" id="GO:0047570">
    <property type="term" value="F:3-oxoadipate enol-lactonase activity"/>
    <property type="evidence" value="ECO:0007669"/>
    <property type="project" value="UniProtKB-EC"/>
</dbReference>
<reference evidence="2 3" key="1">
    <citation type="submission" date="2022-08" db="EMBL/GenBank/DDBJ databases">
        <title>YIM 101645 draft genome.</title>
        <authorList>
            <person name="Chen X."/>
        </authorList>
    </citation>
    <scope>NUCLEOTIDE SEQUENCE [LARGE SCALE GENOMIC DNA]</scope>
    <source>
        <strain evidence="2 3">YIM 101645</strain>
    </source>
</reference>
<evidence type="ECO:0000259" key="1">
    <source>
        <dbReference type="Pfam" id="PF00561"/>
    </source>
</evidence>
<evidence type="ECO:0000313" key="2">
    <source>
        <dbReference type="EMBL" id="MCS5480231.1"/>
    </source>
</evidence>
<dbReference type="SUPFAM" id="SSF53474">
    <property type="entry name" value="alpha/beta-Hydrolases"/>
    <property type="match status" value="1"/>
</dbReference>
<dbReference type="EMBL" id="JANWTC010000008">
    <property type="protein sequence ID" value="MCS5480231.1"/>
    <property type="molecule type" value="Genomic_DNA"/>
</dbReference>
<dbReference type="PRINTS" id="PR00111">
    <property type="entry name" value="ABHYDROLASE"/>
</dbReference>
<dbReference type="NCBIfam" id="TIGR02427">
    <property type="entry name" value="protocat_pcaD"/>
    <property type="match status" value="1"/>
</dbReference>
<dbReference type="Gene3D" id="3.40.50.1820">
    <property type="entry name" value="alpha/beta hydrolase"/>
    <property type="match status" value="1"/>
</dbReference>
<accession>A0ABT2FYC0</accession>